<dbReference type="GO" id="GO:0008360">
    <property type="term" value="P:regulation of cell shape"/>
    <property type="evidence" value="ECO:0007669"/>
    <property type="project" value="UniProtKB-KW"/>
</dbReference>
<dbReference type="EMBL" id="BNJF01000001">
    <property type="protein sequence ID" value="GHO45598.1"/>
    <property type="molecule type" value="Genomic_DNA"/>
</dbReference>
<dbReference type="Gene3D" id="3.65.10.10">
    <property type="entry name" value="Enolpyruvate transferase domain"/>
    <property type="match status" value="2"/>
</dbReference>
<dbReference type="InterPro" id="IPR036968">
    <property type="entry name" value="Enolpyruvate_Tfrase_sf"/>
</dbReference>
<keyword evidence="8" id="KW-0131">Cell cycle</keyword>
<reference evidence="16" key="1">
    <citation type="submission" date="2020-10" db="EMBL/GenBank/DDBJ databases">
        <title>Taxonomic study of unclassified bacteria belonging to the class Ktedonobacteria.</title>
        <authorList>
            <person name="Yabe S."/>
            <person name="Wang C.M."/>
            <person name="Zheng Y."/>
            <person name="Sakai Y."/>
            <person name="Cavaletti L."/>
            <person name="Monciardini P."/>
            <person name="Donadio S."/>
        </authorList>
    </citation>
    <scope>NUCLEOTIDE SEQUENCE</scope>
    <source>
        <strain evidence="16">SOSP1-1</strain>
    </source>
</reference>
<keyword evidence="3" id="KW-0963">Cytoplasm</keyword>
<evidence type="ECO:0000313" key="16">
    <source>
        <dbReference type="EMBL" id="GHO45598.1"/>
    </source>
</evidence>
<sequence>MNNSYAYRIEGGYPVMGEIACLGAKNFAIKAMIAALLGESPSLLTNVPAIGDVDITAELLTSVGATVERIDNMSLRIDPTTTSTSIVPVPHSGSNRAPILLLSALLHHFESVAVPVVGGCKIGARAIDFHLEAIREFGGVVDETDEGYVARRVRPLKGTAIELPYPSVGATETCLYLGVLAEGRSVISNAAIEPEIMELITMLRAMGAIIFTTPGRDLHIEGVRRLKGVHMEVLGDRIEAASWACLACASNGDVTVHGVRPETLGNFLSYYQQIGGGIELKSVGSIRFFRNGELRPAVIETDVYPGFSTDWQQPFAMLLTQAHGVSIVHETVYENRFGYLKDLSVLGAHTQLTTHCLGGAACRFRDKNYEHSAIILGPTPFKAASLTIPDLRAGLAYIIGAAVARGTSHIAGIEYLERGYGDIVPRLASMNLQIERVKIEAERGM</sequence>
<comment type="pathway">
    <text evidence="2">Cell wall biogenesis; peptidoglycan biosynthesis.</text>
</comment>
<dbReference type="PANTHER" id="PTHR43783">
    <property type="entry name" value="UDP-N-ACETYLGLUCOSAMINE 1-CARBOXYVINYLTRANSFERASE"/>
    <property type="match status" value="1"/>
</dbReference>
<dbReference type="CDD" id="cd01555">
    <property type="entry name" value="UdpNAET"/>
    <property type="match status" value="1"/>
</dbReference>
<dbReference type="InterPro" id="IPR005750">
    <property type="entry name" value="UDP_GlcNAc_COvinyl_MurA"/>
</dbReference>
<dbReference type="GO" id="GO:0005737">
    <property type="term" value="C:cytoplasm"/>
    <property type="evidence" value="ECO:0007669"/>
    <property type="project" value="UniProtKB-SubCell"/>
</dbReference>
<keyword evidence="17" id="KW-1185">Reference proteome</keyword>
<dbReference type="PANTHER" id="PTHR43783:SF1">
    <property type="entry name" value="UDP-N-ACETYLGLUCOSAMINE 1-CARBOXYVINYLTRANSFERASE"/>
    <property type="match status" value="1"/>
</dbReference>
<comment type="catalytic activity">
    <reaction evidence="13">
        <text>phosphoenolpyruvate + UDP-N-acetyl-alpha-D-glucosamine = UDP-N-acetyl-3-O-(1-carboxyvinyl)-alpha-D-glucosamine + phosphate</text>
        <dbReference type="Rhea" id="RHEA:18681"/>
        <dbReference type="ChEBI" id="CHEBI:43474"/>
        <dbReference type="ChEBI" id="CHEBI:57705"/>
        <dbReference type="ChEBI" id="CHEBI:58702"/>
        <dbReference type="ChEBI" id="CHEBI:68483"/>
        <dbReference type="EC" id="2.5.1.7"/>
    </reaction>
</comment>
<dbReference type="AlphaFoldDB" id="A0A8J3MTH6"/>
<evidence type="ECO:0000256" key="1">
    <source>
        <dbReference type="ARBA" id="ARBA00004496"/>
    </source>
</evidence>
<dbReference type="InterPro" id="IPR050068">
    <property type="entry name" value="MurA_subfamily"/>
</dbReference>
<dbReference type="RefSeq" id="WP_220194915.1">
    <property type="nucleotide sequence ID" value="NZ_BNJF01000001.1"/>
</dbReference>
<dbReference type="InterPro" id="IPR013792">
    <property type="entry name" value="RNA3'P_cycl/enolpyr_Trfase_a/b"/>
</dbReference>
<evidence type="ECO:0000256" key="8">
    <source>
        <dbReference type="ARBA" id="ARBA00023306"/>
    </source>
</evidence>
<feature type="domain" description="Enolpyruvate transferase" evidence="15">
    <location>
        <begin position="10"/>
        <end position="426"/>
    </location>
</feature>
<gene>
    <name evidence="16" type="primary">murA_2</name>
    <name evidence="16" type="ORF">KSX_37610</name>
</gene>
<dbReference type="NCBIfam" id="TIGR01072">
    <property type="entry name" value="murA"/>
    <property type="match status" value="1"/>
</dbReference>
<evidence type="ECO:0000256" key="10">
    <source>
        <dbReference type="ARBA" id="ARBA00038367"/>
    </source>
</evidence>
<evidence type="ECO:0000256" key="14">
    <source>
        <dbReference type="NCBIfam" id="TIGR01072"/>
    </source>
</evidence>
<evidence type="ECO:0000256" key="13">
    <source>
        <dbReference type="ARBA" id="ARBA00047527"/>
    </source>
</evidence>
<evidence type="ECO:0000313" key="17">
    <source>
        <dbReference type="Proteomes" id="UP000612362"/>
    </source>
</evidence>
<evidence type="ECO:0000259" key="15">
    <source>
        <dbReference type="Pfam" id="PF00275"/>
    </source>
</evidence>
<keyword evidence="4" id="KW-0132">Cell division</keyword>
<dbReference type="SUPFAM" id="SSF55205">
    <property type="entry name" value="EPT/RTPC-like"/>
    <property type="match status" value="1"/>
</dbReference>
<evidence type="ECO:0000256" key="9">
    <source>
        <dbReference type="ARBA" id="ARBA00023316"/>
    </source>
</evidence>
<dbReference type="Proteomes" id="UP000612362">
    <property type="component" value="Unassembled WGS sequence"/>
</dbReference>
<dbReference type="EC" id="2.5.1.7" evidence="11 14"/>
<evidence type="ECO:0000256" key="6">
    <source>
        <dbReference type="ARBA" id="ARBA00022960"/>
    </source>
</evidence>
<keyword evidence="5" id="KW-0808">Transferase</keyword>
<protein>
    <recommendedName>
        <fullName evidence="12 14">UDP-N-acetylglucosamine 1-carboxyvinyltransferase</fullName>
        <ecNumber evidence="11 14">2.5.1.7</ecNumber>
    </recommendedName>
</protein>
<dbReference type="GO" id="GO:0071555">
    <property type="term" value="P:cell wall organization"/>
    <property type="evidence" value="ECO:0007669"/>
    <property type="project" value="UniProtKB-KW"/>
</dbReference>
<dbReference type="GO" id="GO:0009252">
    <property type="term" value="P:peptidoglycan biosynthetic process"/>
    <property type="evidence" value="ECO:0007669"/>
    <property type="project" value="UniProtKB-UniRule"/>
</dbReference>
<proteinExistence type="inferred from homology"/>
<evidence type="ECO:0000256" key="11">
    <source>
        <dbReference type="ARBA" id="ARBA00039108"/>
    </source>
</evidence>
<dbReference type="NCBIfam" id="NF006873">
    <property type="entry name" value="PRK09369.1"/>
    <property type="match status" value="1"/>
</dbReference>
<name>A0A8J3MTH6_9CHLR</name>
<dbReference type="InterPro" id="IPR001986">
    <property type="entry name" value="Enolpyruvate_Tfrase_dom"/>
</dbReference>
<evidence type="ECO:0000256" key="2">
    <source>
        <dbReference type="ARBA" id="ARBA00004752"/>
    </source>
</evidence>
<dbReference type="GO" id="GO:0051301">
    <property type="term" value="P:cell division"/>
    <property type="evidence" value="ECO:0007669"/>
    <property type="project" value="UniProtKB-KW"/>
</dbReference>
<evidence type="ECO:0000256" key="3">
    <source>
        <dbReference type="ARBA" id="ARBA00022490"/>
    </source>
</evidence>
<evidence type="ECO:0000256" key="5">
    <source>
        <dbReference type="ARBA" id="ARBA00022679"/>
    </source>
</evidence>
<dbReference type="GO" id="GO:0019277">
    <property type="term" value="P:UDP-N-acetylgalactosamine biosynthetic process"/>
    <property type="evidence" value="ECO:0007669"/>
    <property type="project" value="InterPro"/>
</dbReference>
<dbReference type="Pfam" id="PF00275">
    <property type="entry name" value="EPSP_synthase"/>
    <property type="match status" value="1"/>
</dbReference>
<keyword evidence="9" id="KW-0961">Cell wall biogenesis/degradation</keyword>
<accession>A0A8J3MTH6</accession>
<evidence type="ECO:0000256" key="12">
    <source>
        <dbReference type="ARBA" id="ARBA00039754"/>
    </source>
</evidence>
<evidence type="ECO:0000256" key="7">
    <source>
        <dbReference type="ARBA" id="ARBA00022984"/>
    </source>
</evidence>
<comment type="caution">
    <text evidence="16">The sequence shown here is derived from an EMBL/GenBank/DDBJ whole genome shotgun (WGS) entry which is preliminary data.</text>
</comment>
<keyword evidence="6" id="KW-0133">Cell shape</keyword>
<comment type="similarity">
    <text evidence="10">Belongs to the EPSP synthase family. MurA subfamily.</text>
</comment>
<keyword evidence="7" id="KW-0573">Peptidoglycan synthesis</keyword>
<evidence type="ECO:0000256" key="4">
    <source>
        <dbReference type="ARBA" id="ARBA00022618"/>
    </source>
</evidence>
<comment type="subcellular location">
    <subcellularLocation>
        <location evidence="1">Cytoplasm</location>
    </subcellularLocation>
</comment>
<dbReference type="GO" id="GO:0008760">
    <property type="term" value="F:UDP-N-acetylglucosamine 1-carboxyvinyltransferase activity"/>
    <property type="evidence" value="ECO:0007669"/>
    <property type="project" value="UniProtKB-UniRule"/>
</dbReference>
<organism evidence="16 17">
    <name type="scientific">Ktedonospora formicarum</name>
    <dbReference type="NCBI Taxonomy" id="2778364"/>
    <lineage>
        <taxon>Bacteria</taxon>
        <taxon>Bacillati</taxon>
        <taxon>Chloroflexota</taxon>
        <taxon>Ktedonobacteria</taxon>
        <taxon>Ktedonobacterales</taxon>
        <taxon>Ktedonobacteraceae</taxon>
        <taxon>Ktedonospora</taxon>
    </lineage>
</organism>